<proteinExistence type="predicted"/>
<sequence length="269" mass="30988">MIFEIEEEKTLPKSAQDWIKLGVEFSKVRRSISSKKFAEHKGIKYSTFTSAMSRYSDKIKEALEVEAIKGKSKHNLTRRERELAIVNEFRSTLKKKIRNEGAAVNNKSIKWFKETIKTGVRTRTTKTPEIGKIYTYVYDAKNKDTLPYWDKFPLIIFLGAKTAGNGNQLLYGLNLHYIPPKARQAFLEELLKRFSSTSNISSKTKLKINWSSVRGMHGSDQMIKAYLPGHIKGPIIEVKPQDWSNIIFMPTQQFMSQGSRFAASKVWKR</sequence>
<organism evidence="1 2">
    <name type="scientific">Proteus phage vB_PmiM_Pm5461</name>
    <dbReference type="NCBI Taxonomy" id="1636250"/>
    <lineage>
        <taxon>Viruses</taxon>
        <taxon>Duplodnaviria</taxon>
        <taxon>Heunggongvirae</taxon>
        <taxon>Uroviricota</taxon>
        <taxon>Caudoviricetes</taxon>
        <taxon>Pantevenvirales</taxon>
        <taxon>Straboviridae</taxon>
        <taxon>Bragavirus</taxon>
        <taxon>Bragavirus pm5461</taxon>
    </lineage>
</organism>
<reference evidence="1 2" key="1">
    <citation type="submission" date="2015-03" db="EMBL/GenBank/DDBJ databases">
        <authorList>
            <person name="Melo L.D.R."/>
            <person name="Veiga P."/>
            <person name="Cerca N."/>
            <person name="Kropinski A.M."/>
            <person name="Azeredo J."/>
            <person name="Almeida C."/>
            <person name="Sillankorva S."/>
        </authorList>
    </citation>
    <scope>NUCLEOTIDE SEQUENCE [LARGE SCALE GENOMIC DNA]</scope>
</reference>
<dbReference type="KEGG" id="vg:26622933"/>
<dbReference type="GeneID" id="26622933"/>
<gene>
    <name evidence="1" type="ORF">Pm5461_130</name>
</gene>
<dbReference type="Proteomes" id="UP000202749">
    <property type="component" value="Segment"/>
</dbReference>
<accession>A0A0G2SSK3</accession>
<evidence type="ECO:0000313" key="1">
    <source>
        <dbReference type="EMBL" id="AKA61996.1"/>
    </source>
</evidence>
<dbReference type="OrthoDB" id="4606at10239"/>
<evidence type="ECO:0000313" key="2">
    <source>
        <dbReference type="Proteomes" id="UP000202749"/>
    </source>
</evidence>
<dbReference type="RefSeq" id="YP_009195552.1">
    <property type="nucleotide sequence ID" value="NC_028762.1"/>
</dbReference>
<dbReference type="EMBL" id="KP890823">
    <property type="protein sequence ID" value="AKA61996.1"/>
    <property type="molecule type" value="Genomic_DNA"/>
</dbReference>
<name>A0A0G2SSK3_9CAUD</name>
<protein>
    <submittedName>
        <fullName evidence="1">DNA end protector protein</fullName>
    </submittedName>
</protein>
<keyword evidence="2" id="KW-1185">Reference proteome</keyword>